<feature type="transmembrane region" description="Helical" evidence="2">
    <location>
        <begin position="220"/>
        <end position="242"/>
    </location>
</feature>
<reference evidence="3 4" key="1">
    <citation type="submission" date="2019-04" db="EMBL/GenBank/DDBJ databases">
        <title>Azoarcus rhizosphaerae sp. nov. isolated from rhizosphere of Ficus religiosa.</title>
        <authorList>
            <person name="Lin S.-Y."/>
            <person name="Hameed A."/>
            <person name="Hsu Y.-H."/>
            <person name="Young C.-C."/>
        </authorList>
    </citation>
    <scope>NUCLEOTIDE SEQUENCE [LARGE SCALE GENOMIC DNA]</scope>
    <source>
        <strain evidence="3 4">CC-YHH848</strain>
    </source>
</reference>
<dbReference type="OrthoDB" id="8795105at2"/>
<feature type="transmembrane region" description="Helical" evidence="2">
    <location>
        <begin position="139"/>
        <end position="157"/>
    </location>
</feature>
<feature type="transmembrane region" description="Helical" evidence="2">
    <location>
        <begin position="254"/>
        <end position="277"/>
    </location>
</feature>
<name>A0A4S4ANZ2_9RHOO</name>
<accession>A0A4S4ANZ2</accession>
<feature type="transmembrane region" description="Helical" evidence="2">
    <location>
        <begin position="27"/>
        <end position="49"/>
    </location>
</feature>
<keyword evidence="2" id="KW-0472">Membrane</keyword>
<gene>
    <name evidence="3" type="ORF">E6O51_12045</name>
</gene>
<comment type="caution">
    <text evidence="3">The sequence shown here is derived from an EMBL/GenBank/DDBJ whole genome shotgun (WGS) entry which is preliminary data.</text>
</comment>
<feature type="transmembrane region" description="Helical" evidence="2">
    <location>
        <begin position="56"/>
        <end position="82"/>
    </location>
</feature>
<evidence type="ECO:0000256" key="1">
    <source>
        <dbReference type="SAM" id="MobiDB-lite"/>
    </source>
</evidence>
<feature type="transmembrane region" description="Helical" evidence="2">
    <location>
        <begin position="193"/>
        <end position="214"/>
    </location>
</feature>
<feature type="compositionally biased region" description="Low complexity" evidence="1">
    <location>
        <begin position="346"/>
        <end position="359"/>
    </location>
</feature>
<organism evidence="3 4">
    <name type="scientific">Pseudothauera rhizosphaerae</name>
    <dbReference type="NCBI Taxonomy" id="2565932"/>
    <lineage>
        <taxon>Bacteria</taxon>
        <taxon>Pseudomonadati</taxon>
        <taxon>Pseudomonadota</taxon>
        <taxon>Betaproteobacteria</taxon>
        <taxon>Rhodocyclales</taxon>
        <taxon>Zoogloeaceae</taxon>
        <taxon>Pseudothauera</taxon>
    </lineage>
</organism>
<protein>
    <submittedName>
        <fullName evidence="3">Zinc ribbon domain-containing protein</fullName>
    </submittedName>
</protein>
<proteinExistence type="predicted"/>
<keyword evidence="2" id="KW-0812">Transmembrane</keyword>
<feature type="region of interest" description="Disordered" evidence="1">
    <location>
        <begin position="310"/>
        <end position="402"/>
    </location>
</feature>
<evidence type="ECO:0000313" key="3">
    <source>
        <dbReference type="EMBL" id="THF60954.1"/>
    </source>
</evidence>
<dbReference type="EMBL" id="SSOD01000008">
    <property type="protein sequence ID" value="THF60954.1"/>
    <property type="molecule type" value="Genomic_DNA"/>
</dbReference>
<feature type="compositionally biased region" description="Basic and acidic residues" evidence="1">
    <location>
        <begin position="310"/>
        <end position="345"/>
    </location>
</feature>
<evidence type="ECO:0000313" key="4">
    <source>
        <dbReference type="Proteomes" id="UP000307956"/>
    </source>
</evidence>
<dbReference type="Proteomes" id="UP000307956">
    <property type="component" value="Unassembled WGS sequence"/>
</dbReference>
<keyword evidence="2" id="KW-1133">Transmembrane helix</keyword>
<feature type="transmembrane region" description="Helical" evidence="2">
    <location>
        <begin position="163"/>
        <end position="181"/>
    </location>
</feature>
<keyword evidence="4" id="KW-1185">Reference proteome</keyword>
<dbReference type="RefSeq" id="WP_136385228.1">
    <property type="nucleotide sequence ID" value="NZ_SSOD01000008.1"/>
</dbReference>
<dbReference type="AlphaFoldDB" id="A0A4S4ANZ2"/>
<evidence type="ECO:0000256" key="2">
    <source>
        <dbReference type="SAM" id="Phobius"/>
    </source>
</evidence>
<feature type="transmembrane region" description="Helical" evidence="2">
    <location>
        <begin position="107"/>
        <end position="132"/>
    </location>
</feature>
<sequence>MSEASPTRQASGLLDLLLRAGDAWRNWRALALLAATAALFVLLTGLGSAGAARGNILLTLFATLVGLGVLDIGIGAAGVLLWDQAAGGTPRGLRPALVDGFHCALRFLLLAVGAVVLTALFSLAVTLLLLLCRIPVLGVALYAVLFPLLALMSAFYFAAWFPFFVLVGPALWSGATLRQAIARLYALISRKPAQAVVSVILLAVLVFVLSLVLFGAASYGVLFVSGLSASVLDFGAGFGSLLGRAGGAGSGPAIAGMIGGGLVYGLVGAAIFAATILGSCHIYLHLTADMDFSEADAALAEGVRKAREQAARLKHEAERRAREAQEEVRRRAEAARTAAAERKAEAASAASAAPLDLGPAEPPPTEPGLPADAAGTTTVQDGENSPPLPASTDEPACPACGAGIDSEDAFCGNCGHRLRPTG</sequence>